<keyword evidence="3" id="KW-1185">Reference proteome</keyword>
<dbReference type="Proteomes" id="UP000077701">
    <property type="component" value="Unassembled WGS sequence"/>
</dbReference>
<dbReference type="RefSeq" id="WP_153054203.1">
    <property type="nucleotide sequence ID" value="NZ_BDCX01000005.1"/>
</dbReference>
<sequence length="200" mass="19815">MASIPVPSSPAAAPATGPAAAPATGPATAAPVGAGVAAARAALVVALLSMGAIAGFFYAYEVSVTRGLAGVGEDTYVLSMQAINATVRNIPFALSFFGAPVFAAVALAATLAAAGRRSASVWLVAAAFTVYLAGGLGVTLLVNVPLNEDLAAVAATAPDLAAVRARYESEWNAWNTVRTLASGAAFALLAAAAVLFPRTR</sequence>
<gene>
    <name evidence="2" type="ORF">PS9374_02598</name>
</gene>
<keyword evidence="1" id="KW-0812">Transmembrane</keyword>
<evidence type="ECO:0000256" key="1">
    <source>
        <dbReference type="SAM" id="Phobius"/>
    </source>
</evidence>
<feature type="transmembrane region" description="Helical" evidence="1">
    <location>
        <begin position="121"/>
        <end position="142"/>
    </location>
</feature>
<evidence type="ECO:0000313" key="2">
    <source>
        <dbReference type="EMBL" id="GAT66946.1"/>
    </source>
</evidence>
<proteinExistence type="predicted"/>
<comment type="caution">
    <text evidence="2">The sequence shown here is derived from an EMBL/GenBank/DDBJ whole genome shotgun (WGS) entry which is preliminary data.</text>
</comment>
<dbReference type="STRING" id="161355.PS9374_02598"/>
<protein>
    <submittedName>
        <fullName evidence="2">Membrane protein</fullName>
    </submittedName>
</protein>
<feature type="transmembrane region" description="Helical" evidence="1">
    <location>
        <begin position="41"/>
        <end position="60"/>
    </location>
</feature>
<evidence type="ECO:0000313" key="3">
    <source>
        <dbReference type="Proteomes" id="UP000077701"/>
    </source>
</evidence>
<name>A0A171CMN9_9ACTN</name>
<dbReference type="Pfam" id="PF08592">
    <property type="entry name" value="Anthrone_oxy"/>
    <property type="match status" value="1"/>
</dbReference>
<organism evidence="2 3">
    <name type="scientific">Planomonospora sphaerica</name>
    <dbReference type="NCBI Taxonomy" id="161355"/>
    <lineage>
        <taxon>Bacteria</taxon>
        <taxon>Bacillati</taxon>
        <taxon>Actinomycetota</taxon>
        <taxon>Actinomycetes</taxon>
        <taxon>Streptosporangiales</taxon>
        <taxon>Streptosporangiaceae</taxon>
        <taxon>Planomonospora</taxon>
    </lineage>
</organism>
<reference evidence="2 3" key="1">
    <citation type="journal article" date="2016" name="Genome Announc.">
        <title>Draft Genome Sequence of Planomonospora sphaerica JCM9374, a Rare Actinomycete.</title>
        <authorList>
            <person name="Dohra H."/>
            <person name="Suzuki T."/>
            <person name="Inoue Y."/>
            <person name="Kodani S."/>
        </authorList>
    </citation>
    <scope>NUCLEOTIDE SEQUENCE [LARGE SCALE GENOMIC DNA]</scope>
    <source>
        <strain evidence="2 3">JCM 9374</strain>
    </source>
</reference>
<dbReference type="OrthoDB" id="428263at2"/>
<dbReference type="AlphaFoldDB" id="A0A171CMN9"/>
<accession>A0A171CMN9</accession>
<feature type="transmembrane region" description="Helical" evidence="1">
    <location>
        <begin position="90"/>
        <end position="114"/>
    </location>
</feature>
<reference evidence="3" key="2">
    <citation type="submission" date="2016-04" db="EMBL/GenBank/DDBJ databases">
        <title>Planomonospora sphaerica JCM9374 whole genome shotgun sequence.</title>
        <authorList>
            <person name="Suzuki T."/>
            <person name="Dohra H."/>
            <person name="Kodani S."/>
        </authorList>
    </citation>
    <scope>NUCLEOTIDE SEQUENCE [LARGE SCALE GENOMIC DNA]</scope>
    <source>
        <strain evidence="3">JCM 9374</strain>
    </source>
</reference>
<dbReference type="InterPro" id="IPR013901">
    <property type="entry name" value="Anthrone_oxy"/>
</dbReference>
<dbReference type="EMBL" id="BDCX01000005">
    <property type="protein sequence ID" value="GAT66946.1"/>
    <property type="molecule type" value="Genomic_DNA"/>
</dbReference>
<feature type="transmembrane region" description="Helical" evidence="1">
    <location>
        <begin position="177"/>
        <end position="196"/>
    </location>
</feature>
<keyword evidence="1" id="KW-0472">Membrane</keyword>
<keyword evidence="1" id="KW-1133">Transmembrane helix</keyword>